<sequence length="45" mass="4716">MVVRDDGYGRLARRWAMPMSRAASGDEAANIHGATLSVDGGRAAV</sequence>
<protein>
    <submittedName>
        <fullName evidence="1">Uncharacterized protein</fullName>
    </submittedName>
</protein>
<proteinExistence type="predicted"/>
<accession>A0A7W9GAM0</accession>
<gene>
    <name evidence="1" type="ORF">HD596_007031</name>
</gene>
<name>A0A7W9GAM0_9ACTN</name>
<organism evidence="1 2">
    <name type="scientific">Nonomuraea jabiensis</name>
    <dbReference type="NCBI Taxonomy" id="882448"/>
    <lineage>
        <taxon>Bacteria</taxon>
        <taxon>Bacillati</taxon>
        <taxon>Actinomycetota</taxon>
        <taxon>Actinomycetes</taxon>
        <taxon>Streptosporangiales</taxon>
        <taxon>Streptosporangiaceae</taxon>
        <taxon>Nonomuraea</taxon>
    </lineage>
</organism>
<evidence type="ECO:0000313" key="2">
    <source>
        <dbReference type="Proteomes" id="UP000579153"/>
    </source>
</evidence>
<keyword evidence="2" id="KW-1185">Reference proteome</keyword>
<comment type="caution">
    <text evidence="1">The sequence shown here is derived from an EMBL/GenBank/DDBJ whole genome shotgun (WGS) entry which is preliminary data.</text>
</comment>
<dbReference type="AlphaFoldDB" id="A0A7W9GAM0"/>
<dbReference type="Proteomes" id="UP000579153">
    <property type="component" value="Unassembled WGS sequence"/>
</dbReference>
<evidence type="ECO:0000313" key="1">
    <source>
        <dbReference type="EMBL" id="MBB5780275.1"/>
    </source>
</evidence>
<reference evidence="1 2" key="1">
    <citation type="submission" date="2020-08" db="EMBL/GenBank/DDBJ databases">
        <title>Sequencing the genomes of 1000 actinobacteria strains.</title>
        <authorList>
            <person name="Klenk H.-P."/>
        </authorList>
    </citation>
    <scope>NUCLEOTIDE SEQUENCE [LARGE SCALE GENOMIC DNA]</scope>
    <source>
        <strain evidence="1 2">DSM 45507</strain>
    </source>
</reference>
<dbReference type="RefSeq" id="WP_185073616.1">
    <property type="nucleotide sequence ID" value="NZ_JACHMB010000001.1"/>
</dbReference>
<dbReference type="EMBL" id="JACHMB010000001">
    <property type="protein sequence ID" value="MBB5780275.1"/>
    <property type="molecule type" value="Genomic_DNA"/>
</dbReference>